<dbReference type="PATRIC" id="fig|573737.6.peg.5431"/>
<reference evidence="1" key="1">
    <citation type="submission" date="2016-06" db="EMBL/GenBank/DDBJ databases">
        <title>Pandoraea oxalativorans DSM 23570 Genome Sequencing.</title>
        <authorList>
            <person name="Ee R."/>
            <person name="Lim Y.-L."/>
            <person name="Yong D."/>
            <person name="Yin W.-F."/>
            <person name="Chan K.-G."/>
        </authorList>
    </citation>
    <scope>NUCLEOTIDE SEQUENCE</scope>
    <source>
        <strain evidence="1">DSM 23570</strain>
        <plasmid evidence="1">pPO70-1</plasmid>
    </source>
</reference>
<geneLocation type="plasmid" evidence="1 2">
    <name>pPO70-1</name>
</geneLocation>
<dbReference type="AlphaFoldDB" id="A0A0G3IDH1"/>
<evidence type="ECO:0000313" key="2">
    <source>
        <dbReference type="Proteomes" id="UP000035050"/>
    </source>
</evidence>
<gene>
    <name evidence="1" type="ORF">MB84_27815</name>
</gene>
<sequence length="346" mass="38496">MHFDTAIAKINNNATIAFPTKELDKNLKKRLETLNFNDPLAVKELHEIVAKTTLVEKICDVFFYGGELRACHKACTTLFFFKIAERRGQPMDHIPGTREEALKTVATWMSPVAQTELLAAVKDQSISNAFSMYFSVHDRYFLAAKVLLIQEAAMPDKDAKDGPGKMTHSHVKLQAAADHFRTAGLYYANQAKNPALAIASFQLAQNAYRDVRWLSQVAECKQAVGAVLGKKGLNGEAAEAFIDSAKTFEETAADYEKQGDKHFVRVFTQSAAIMYKTGAKFFEKDKKPVDAGDHFMKCADLYRAIGDHARAKKNYQKAVDCYNKGGPSEKLTLAKEQVQERSQPAA</sequence>
<evidence type="ECO:0000313" key="1">
    <source>
        <dbReference type="EMBL" id="AKK24648.1"/>
    </source>
</evidence>
<dbReference type="KEGG" id="pox:MB84_27815"/>
<dbReference type="Proteomes" id="UP000035050">
    <property type="component" value="Plasmid pPO70-1"/>
</dbReference>
<dbReference type="RefSeq" id="WP_052653925.1">
    <property type="nucleotide sequence ID" value="NZ_CP011518.2"/>
</dbReference>
<proteinExistence type="predicted"/>
<organism evidence="1 2">
    <name type="scientific">Pandoraea oxalativorans</name>
    <dbReference type="NCBI Taxonomy" id="573737"/>
    <lineage>
        <taxon>Bacteria</taxon>
        <taxon>Pseudomonadati</taxon>
        <taxon>Pseudomonadota</taxon>
        <taxon>Betaproteobacteria</taxon>
        <taxon>Burkholderiales</taxon>
        <taxon>Burkholderiaceae</taxon>
        <taxon>Pandoraea</taxon>
    </lineage>
</organism>
<dbReference type="InterPro" id="IPR011990">
    <property type="entry name" value="TPR-like_helical_dom_sf"/>
</dbReference>
<dbReference type="Pfam" id="PF14938">
    <property type="entry name" value="SNAP"/>
    <property type="match status" value="1"/>
</dbReference>
<dbReference type="OrthoDB" id="9821864at2"/>
<keyword evidence="1" id="KW-0614">Plasmid</keyword>
<dbReference type="EMBL" id="CP011518">
    <property type="protein sequence ID" value="AKK24648.1"/>
    <property type="molecule type" value="Genomic_DNA"/>
</dbReference>
<protein>
    <submittedName>
        <fullName evidence="1">Uncharacterized protein</fullName>
    </submittedName>
</protein>
<dbReference type="Gene3D" id="1.25.40.10">
    <property type="entry name" value="Tetratricopeptide repeat domain"/>
    <property type="match status" value="1"/>
</dbReference>
<accession>A0A0G3IDH1</accession>
<dbReference type="SUPFAM" id="SSF48452">
    <property type="entry name" value="TPR-like"/>
    <property type="match status" value="1"/>
</dbReference>
<keyword evidence="2" id="KW-1185">Reference proteome</keyword>
<name>A0A0G3IDH1_9BURK</name>